<organism evidence="1 2">
    <name type="scientific">Lysinibacillus parviboronicapiens</name>
    <dbReference type="NCBI Taxonomy" id="436516"/>
    <lineage>
        <taxon>Bacteria</taxon>
        <taxon>Bacillati</taxon>
        <taxon>Bacillota</taxon>
        <taxon>Bacilli</taxon>
        <taxon>Bacillales</taxon>
        <taxon>Bacillaceae</taxon>
        <taxon>Lysinibacillus</taxon>
    </lineage>
</organism>
<protein>
    <recommendedName>
        <fullName evidence="3">DUF1828 domain-containing protein</fullName>
    </recommendedName>
</protein>
<comment type="caution">
    <text evidence="1">The sequence shown here is derived from an EMBL/GenBank/DDBJ whole genome shotgun (WGS) entry which is preliminary data.</text>
</comment>
<proteinExistence type="predicted"/>
<sequence length="295" mass="34512">MDNVKTISSKVLLHLKTMATEKDESLDALLGRYVQERLLYRVSISPYQERFVLNDDVLLFALTNGAVTLSREMALIAIHMPKDMASIKQAFIEICSIPIHEDGIHFLEDEFDFTYENDEDIQVSIVATLAQTKTYIQVSISFLNNYRMTATITAFPSLLEMPSPMILMYPTAFVIAEKFEKIISLPASNCRMKDIYDIFRLSTTQKIEGRVLQEAITEIFDNHRTIIEKDHPVFTKHFYLDTERNKVWLAFIGQQPFKFEEVMKRIKILLWPIYNEILEEGEFFKNWDNTLQQWK</sequence>
<dbReference type="RefSeq" id="WP_354472685.1">
    <property type="nucleotide sequence ID" value="NZ_JBEPSB010000024.1"/>
</dbReference>
<evidence type="ECO:0008006" key="3">
    <source>
        <dbReference type="Google" id="ProtNLM"/>
    </source>
</evidence>
<evidence type="ECO:0000313" key="2">
    <source>
        <dbReference type="Proteomes" id="UP001549363"/>
    </source>
</evidence>
<dbReference type="EMBL" id="JBEPSB010000024">
    <property type="protein sequence ID" value="MET4562713.1"/>
    <property type="molecule type" value="Genomic_DNA"/>
</dbReference>
<accession>A0ABV2PQ27</accession>
<gene>
    <name evidence="1" type="ORF">ABIA69_003904</name>
</gene>
<keyword evidence="2" id="KW-1185">Reference proteome</keyword>
<evidence type="ECO:0000313" key="1">
    <source>
        <dbReference type="EMBL" id="MET4562713.1"/>
    </source>
</evidence>
<dbReference type="Proteomes" id="UP001549363">
    <property type="component" value="Unassembled WGS sequence"/>
</dbReference>
<dbReference type="Pfam" id="PF08843">
    <property type="entry name" value="AbiEii"/>
    <property type="match status" value="1"/>
</dbReference>
<dbReference type="InterPro" id="IPR014942">
    <property type="entry name" value="AbiEii"/>
</dbReference>
<reference evidence="1 2" key="1">
    <citation type="submission" date="2024-06" db="EMBL/GenBank/DDBJ databases">
        <title>Sorghum-associated microbial communities from plants grown in Nebraska, USA.</title>
        <authorList>
            <person name="Schachtman D."/>
        </authorList>
    </citation>
    <scope>NUCLEOTIDE SEQUENCE [LARGE SCALE GENOMIC DNA]</scope>
    <source>
        <strain evidence="1 2">736</strain>
    </source>
</reference>
<name>A0ABV2PQ27_9BACI</name>